<reference evidence="8" key="1">
    <citation type="journal article" date="2021" name="Nat. Commun.">
        <title>Genetic determinants of endophytism in the Arabidopsis root mycobiome.</title>
        <authorList>
            <person name="Mesny F."/>
            <person name="Miyauchi S."/>
            <person name="Thiergart T."/>
            <person name="Pickel B."/>
            <person name="Atanasova L."/>
            <person name="Karlsson M."/>
            <person name="Huettel B."/>
            <person name="Barry K.W."/>
            <person name="Haridas S."/>
            <person name="Chen C."/>
            <person name="Bauer D."/>
            <person name="Andreopoulos W."/>
            <person name="Pangilinan J."/>
            <person name="LaButti K."/>
            <person name="Riley R."/>
            <person name="Lipzen A."/>
            <person name="Clum A."/>
            <person name="Drula E."/>
            <person name="Henrissat B."/>
            <person name="Kohler A."/>
            <person name="Grigoriev I.V."/>
            <person name="Martin F.M."/>
            <person name="Hacquard S."/>
        </authorList>
    </citation>
    <scope>NUCLEOTIDE SEQUENCE</scope>
    <source>
        <strain evidence="8">MPI-SDFR-AT-0120</strain>
    </source>
</reference>
<gene>
    <name evidence="8" type="ORF">FB567DRAFT_106606</name>
    <name evidence="7" type="ORF">FB567DRAFT_284598</name>
</gene>
<keyword evidence="5 6" id="KW-0472">Membrane</keyword>
<evidence type="ECO:0000256" key="2">
    <source>
        <dbReference type="ARBA" id="ARBA00009530"/>
    </source>
</evidence>
<evidence type="ECO:0000256" key="3">
    <source>
        <dbReference type="ARBA" id="ARBA00022692"/>
    </source>
</evidence>
<protein>
    <recommendedName>
        <fullName evidence="10">Plasma membrane proteolipid 3</fullName>
    </recommendedName>
</protein>
<proteinExistence type="inferred from homology"/>
<dbReference type="Proteomes" id="UP000813461">
    <property type="component" value="Unassembled WGS sequence"/>
</dbReference>
<evidence type="ECO:0000256" key="4">
    <source>
        <dbReference type="ARBA" id="ARBA00022989"/>
    </source>
</evidence>
<organism evidence="8 9">
    <name type="scientific">Paraphoma chrysanthemicola</name>
    <dbReference type="NCBI Taxonomy" id="798071"/>
    <lineage>
        <taxon>Eukaryota</taxon>
        <taxon>Fungi</taxon>
        <taxon>Dikarya</taxon>
        <taxon>Ascomycota</taxon>
        <taxon>Pezizomycotina</taxon>
        <taxon>Dothideomycetes</taxon>
        <taxon>Pleosporomycetidae</taxon>
        <taxon>Pleosporales</taxon>
        <taxon>Pleosporineae</taxon>
        <taxon>Phaeosphaeriaceae</taxon>
        <taxon>Paraphoma</taxon>
    </lineage>
</organism>
<feature type="transmembrane region" description="Helical" evidence="6">
    <location>
        <begin position="6"/>
        <end position="23"/>
    </location>
</feature>
<evidence type="ECO:0000313" key="9">
    <source>
        <dbReference type="Proteomes" id="UP000813461"/>
    </source>
</evidence>
<keyword evidence="9" id="KW-1185">Reference proteome</keyword>
<accession>A0A8K0VWV8</accession>
<dbReference type="EMBL" id="JAGMVJ010000014">
    <property type="protein sequence ID" value="KAH7082436.1"/>
    <property type="molecule type" value="Genomic_DNA"/>
</dbReference>
<evidence type="ECO:0000256" key="5">
    <source>
        <dbReference type="ARBA" id="ARBA00023136"/>
    </source>
</evidence>
<keyword evidence="3 6" id="KW-0812">Transmembrane</keyword>
<evidence type="ECO:0000313" key="8">
    <source>
        <dbReference type="EMBL" id="KAH7082436.1"/>
    </source>
</evidence>
<name>A0A8K0VWV8_9PLEO</name>
<dbReference type="Pfam" id="PF01679">
    <property type="entry name" value="Pmp3"/>
    <property type="match status" value="1"/>
</dbReference>
<comment type="subcellular location">
    <subcellularLocation>
        <location evidence="1">Membrane</location>
    </subcellularLocation>
</comment>
<evidence type="ECO:0000256" key="1">
    <source>
        <dbReference type="ARBA" id="ARBA00004370"/>
    </source>
</evidence>
<evidence type="ECO:0008006" key="10">
    <source>
        <dbReference type="Google" id="ProtNLM"/>
    </source>
</evidence>
<dbReference type="PANTHER" id="PTHR21659:SF112">
    <property type="entry name" value="PROTEIN SNA2-RELATED"/>
    <property type="match status" value="1"/>
</dbReference>
<evidence type="ECO:0000313" key="7">
    <source>
        <dbReference type="EMBL" id="KAH7066451.1"/>
    </source>
</evidence>
<comment type="similarity">
    <text evidence="2">Belongs to the UPF0057 (PMP3) family.</text>
</comment>
<dbReference type="EMBL" id="JAGMVJ010000043">
    <property type="protein sequence ID" value="KAH7066451.1"/>
    <property type="molecule type" value="Genomic_DNA"/>
</dbReference>
<dbReference type="PANTHER" id="PTHR21659">
    <property type="entry name" value="HYDROPHOBIC PROTEIN RCI2 LOW TEMPERATURE AND SALT RESPONSIVE PROTEIN LTI6 -RELATED"/>
    <property type="match status" value="1"/>
</dbReference>
<dbReference type="GO" id="GO:0016020">
    <property type="term" value="C:membrane"/>
    <property type="evidence" value="ECO:0007669"/>
    <property type="project" value="UniProtKB-SubCell"/>
</dbReference>
<keyword evidence="4 6" id="KW-1133">Transmembrane helix</keyword>
<feature type="transmembrane region" description="Helical" evidence="6">
    <location>
        <begin position="32"/>
        <end position="54"/>
    </location>
</feature>
<sequence length="72" mass="8054">MPSSTGTVLLYFLAIWLPFLPVAMRRGCSADLLINILLCCLGWIPGVIHAWYIISKTERYPGSMGHPSGKRY</sequence>
<dbReference type="OrthoDB" id="2802411at2759"/>
<dbReference type="AlphaFoldDB" id="A0A8K0VWV8"/>
<evidence type="ECO:0000256" key="6">
    <source>
        <dbReference type="SAM" id="Phobius"/>
    </source>
</evidence>
<comment type="caution">
    <text evidence="8">The sequence shown here is derived from an EMBL/GenBank/DDBJ whole genome shotgun (WGS) entry which is preliminary data.</text>
</comment>
<dbReference type="InterPro" id="IPR000612">
    <property type="entry name" value="PMP3"/>
</dbReference>